<keyword evidence="2" id="KW-1185">Reference proteome</keyword>
<dbReference type="AlphaFoldDB" id="A0A6A5X5U8"/>
<protein>
    <submittedName>
        <fullName evidence="1">Uncharacterized protein</fullName>
    </submittedName>
</protein>
<dbReference type="EMBL" id="ML978086">
    <property type="protein sequence ID" value="KAF2008319.1"/>
    <property type="molecule type" value="Genomic_DNA"/>
</dbReference>
<reference evidence="1" key="1">
    <citation type="journal article" date="2020" name="Stud. Mycol.">
        <title>101 Dothideomycetes genomes: a test case for predicting lifestyles and emergence of pathogens.</title>
        <authorList>
            <person name="Haridas S."/>
            <person name="Albert R."/>
            <person name="Binder M."/>
            <person name="Bloem J."/>
            <person name="Labutti K."/>
            <person name="Salamov A."/>
            <person name="Andreopoulos B."/>
            <person name="Baker S."/>
            <person name="Barry K."/>
            <person name="Bills G."/>
            <person name="Bluhm B."/>
            <person name="Cannon C."/>
            <person name="Castanera R."/>
            <person name="Culley D."/>
            <person name="Daum C."/>
            <person name="Ezra D."/>
            <person name="Gonzalez J."/>
            <person name="Henrissat B."/>
            <person name="Kuo A."/>
            <person name="Liang C."/>
            <person name="Lipzen A."/>
            <person name="Lutzoni F."/>
            <person name="Magnuson J."/>
            <person name="Mondo S."/>
            <person name="Nolan M."/>
            <person name="Ohm R."/>
            <person name="Pangilinan J."/>
            <person name="Park H.-J."/>
            <person name="Ramirez L."/>
            <person name="Alfaro M."/>
            <person name="Sun H."/>
            <person name="Tritt A."/>
            <person name="Yoshinaga Y."/>
            <person name="Zwiers L.-H."/>
            <person name="Turgeon B."/>
            <person name="Goodwin S."/>
            <person name="Spatafora J."/>
            <person name="Crous P."/>
            <person name="Grigoriev I."/>
        </authorList>
    </citation>
    <scope>NUCLEOTIDE SEQUENCE</scope>
    <source>
        <strain evidence="1">CBS 175.79</strain>
    </source>
</reference>
<proteinExistence type="predicted"/>
<sequence length="285" mass="33393">MFHIQELKNEVTKLLPNSSFLDFLEATPSPAPEHSKIWNRIFNDNGKWLDYAVTHHNVQPILLCSNFKKRNPYIILCIMDYGGDLYYDKENFKKSLRPYKKDKNTGLLKFKRTSIKQTSGKRTSRWRGLTLRVFGMCSEVAYTSDWESHRLISQKTEDTLGLQYCFWTDADRKIRTVQRNDIRGIDGTVTRIKDLAPIFTVNLPIRPDKGPIEIVFPWGNVKNVVKPHQSSDSRNYYGGKLVDCWTFTFPHYKENRYRIKDWTRVHEQDAIVEGRRPAKGVSNEI</sequence>
<dbReference type="OrthoDB" id="3791769at2759"/>
<dbReference type="GeneID" id="54283743"/>
<evidence type="ECO:0000313" key="2">
    <source>
        <dbReference type="Proteomes" id="UP000799778"/>
    </source>
</evidence>
<gene>
    <name evidence="1" type="ORF">BU24DRAFT_416001</name>
</gene>
<name>A0A6A5X5U8_9PLEO</name>
<dbReference type="Proteomes" id="UP000799778">
    <property type="component" value="Unassembled WGS sequence"/>
</dbReference>
<organism evidence="1 2">
    <name type="scientific">Aaosphaeria arxii CBS 175.79</name>
    <dbReference type="NCBI Taxonomy" id="1450172"/>
    <lineage>
        <taxon>Eukaryota</taxon>
        <taxon>Fungi</taxon>
        <taxon>Dikarya</taxon>
        <taxon>Ascomycota</taxon>
        <taxon>Pezizomycotina</taxon>
        <taxon>Dothideomycetes</taxon>
        <taxon>Pleosporomycetidae</taxon>
        <taxon>Pleosporales</taxon>
        <taxon>Pleosporales incertae sedis</taxon>
        <taxon>Aaosphaeria</taxon>
    </lineage>
</organism>
<dbReference type="RefSeq" id="XP_033376658.1">
    <property type="nucleotide sequence ID" value="XM_033526346.1"/>
</dbReference>
<evidence type="ECO:0000313" key="1">
    <source>
        <dbReference type="EMBL" id="KAF2008319.1"/>
    </source>
</evidence>
<accession>A0A6A5X5U8</accession>